<feature type="transmembrane region" description="Helical" evidence="1">
    <location>
        <begin position="7"/>
        <end position="23"/>
    </location>
</feature>
<name>A0A6C0R8H5_9BACT</name>
<dbReference type="Pfam" id="PF10825">
    <property type="entry name" value="DUF2752"/>
    <property type="match status" value="1"/>
</dbReference>
<keyword evidence="1" id="KW-1133">Transmembrane helix</keyword>
<dbReference type="AlphaFoldDB" id="A0A6C0R8H5"/>
<dbReference type="KEGG" id="drc:G0Q07_02880"/>
<gene>
    <name evidence="2" type="ORF">G0Q07_02880</name>
</gene>
<keyword evidence="1" id="KW-0472">Membrane</keyword>
<accession>A0A6C0R8H5</accession>
<protein>
    <submittedName>
        <fullName evidence="2">DUF2752 domain-containing protein</fullName>
    </submittedName>
</protein>
<dbReference type="InterPro" id="IPR021215">
    <property type="entry name" value="DUF2752"/>
</dbReference>
<feature type="transmembrane region" description="Helical" evidence="1">
    <location>
        <begin position="103"/>
        <end position="121"/>
    </location>
</feature>
<dbReference type="RefSeq" id="WP_163344668.1">
    <property type="nucleotide sequence ID" value="NZ_CP048409.1"/>
</dbReference>
<reference evidence="2 3" key="1">
    <citation type="submission" date="2020-02" db="EMBL/GenBank/DDBJ databases">
        <title>Genome sequencing for Draconibacterium sp. strain M1.</title>
        <authorList>
            <person name="Park S.-J."/>
        </authorList>
    </citation>
    <scope>NUCLEOTIDE SEQUENCE [LARGE SCALE GENOMIC DNA]</scope>
    <source>
        <strain evidence="2 3">M1</strain>
    </source>
</reference>
<sequence>MKKTINSILLLVIIGVAVLFFVLDPARHTIFPQCLFHSLTGGYCPGCGSQRALHSLLHLDFAGVVGYNFLFLPAALFILYHYTHPLLNKAFNWKLPNLFYKKLTPLIVLAIVVLFWIARNLPWYPFNVLAPEV</sequence>
<evidence type="ECO:0000313" key="2">
    <source>
        <dbReference type="EMBL" id="QIA06738.1"/>
    </source>
</evidence>
<organism evidence="2 3">
    <name type="scientific">Draconibacterium halophilum</name>
    <dbReference type="NCBI Taxonomy" id="2706887"/>
    <lineage>
        <taxon>Bacteria</taxon>
        <taxon>Pseudomonadati</taxon>
        <taxon>Bacteroidota</taxon>
        <taxon>Bacteroidia</taxon>
        <taxon>Marinilabiliales</taxon>
        <taxon>Prolixibacteraceae</taxon>
        <taxon>Draconibacterium</taxon>
    </lineage>
</organism>
<keyword evidence="1" id="KW-0812">Transmembrane</keyword>
<feature type="transmembrane region" description="Helical" evidence="1">
    <location>
        <begin position="61"/>
        <end position="82"/>
    </location>
</feature>
<evidence type="ECO:0000256" key="1">
    <source>
        <dbReference type="SAM" id="Phobius"/>
    </source>
</evidence>
<evidence type="ECO:0000313" key="3">
    <source>
        <dbReference type="Proteomes" id="UP000474630"/>
    </source>
</evidence>
<dbReference type="EMBL" id="CP048409">
    <property type="protein sequence ID" value="QIA06738.1"/>
    <property type="molecule type" value="Genomic_DNA"/>
</dbReference>
<keyword evidence="3" id="KW-1185">Reference proteome</keyword>
<dbReference type="Proteomes" id="UP000474630">
    <property type="component" value="Chromosome"/>
</dbReference>
<proteinExistence type="predicted"/>